<comment type="caution">
    <text evidence="16">The sequence shown here is derived from an EMBL/GenBank/DDBJ whole genome shotgun (WGS) entry which is preliminary data.</text>
</comment>
<feature type="compositionally biased region" description="Polar residues" evidence="13">
    <location>
        <begin position="712"/>
        <end position="722"/>
    </location>
</feature>
<protein>
    <recommendedName>
        <fullName evidence="15">Tim10-like domain-containing protein</fullName>
    </recommendedName>
</protein>
<dbReference type="InterPro" id="IPR035427">
    <property type="entry name" value="Tim10-like_dom_sf"/>
</dbReference>
<organism evidence="16 17">
    <name type="scientific">Monilinia fructigena</name>
    <dbReference type="NCBI Taxonomy" id="38457"/>
    <lineage>
        <taxon>Eukaryota</taxon>
        <taxon>Fungi</taxon>
        <taxon>Dikarya</taxon>
        <taxon>Ascomycota</taxon>
        <taxon>Pezizomycotina</taxon>
        <taxon>Leotiomycetes</taxon>
        <taxon>Helotiales</taxon>
        <taxon>Sclerotiniaceae</taxon>
        <taxon>Monilinia</taxon>
    </lineage>
</organism>
<dbReference type="PANTHER" id="PTHR21535:SF55">
    <property type="entry name" value="MAGNESIUM TRANSPORTER ALR1-RELATED"/>
    <property type="match status" value="1"/>
</dbReference>
<dbReference type="SUPFAM" id="SSF144083">
    <property type="entry name" value="Magnesium transport protein CorA, transmembrane region"/>
    <property type="match status" value="1"/>
</dbReference>
<keyword evidence="11" id="KW-1015">Disulfide bond</keyword>
<dbReference type="InterPro" id="IPR045863">
    <property type="entry name" value="CorA_TM1_TM2"/>
</dbReference>
<dbReference type="GO" id="GO:0005743">
    <property type="term" value="C:mitochondrial inner membrane"/>
    <property type="evidence" value="ECO:0007669"/>
    <property type="project" value="UniProtKB-SubCell"/>
</dbReference>
<dbReference type="OrthoDB" id="29879at2759"/>
<dbReference type="EMBL" id="QKRW01000025">
    <property type="protein sequence ID" value="RAL62301.1"/>
    <property type="molecule type" value="Genomic_DNA"/>
</dbReference>
<feature type="region of interest" description="Disordered" evidence="13">
    <location>
        <begin position="668"/>
        <end position="729"/>
    </location>
</feature>
<evidence type="ECO:0000256" key="14">
    <source>
        <dbReference type="SAM" id="Phobius"/>
    </source>
</evidence>
<dbReference type="AlphaFoldDB" id="A0A395IQ87"/>
<comment type="subcellular location">
    <subcellularLocation>
        <location evidence="2">Membrane</location>
        <topology evidence="2">Multi-pass membrane protein</topology>
    </subcellularLocation>
    <subcellularLocation>
        <location evidence="1">Mitochondrion inner membrane</location>
        <topology evidence="1">Peripheral membrane protein</topology>
        <orientation evidence="1">Intermembrane side</orientation>
    </subcellularLocation>
</comment>
<evidence type="ECO:0000256" key="3">
    <source>
        <dbReference type="ARBA" id="ARBA00006720"/>
    </source>
</evidence>
<comment type="similarity">
    <text evidence="3">Belongs to the small Tim family.</text>
</comment>
<accession>A0A395IQ87</accession>
<dbReference type="GO" id="GO:0005886">
    <property type="term" value="C:plasma membrane"/>
    <property type="evidence" value="ECO:0007669"/>
    <property type="project" value="TreeGrafter"/>
</dbReference>
<dbReference type="InterPro" id="IPR004217">
    <property type="entry name" value="Tim10-like"/>
</dbReference>
<feature type="region of interest" description="Disordered" evidence="13">
    <location>
        <begin position="146"/>
        <end position="167"/>
    </location>
</feature>
<dbReference type="InterPro" id="IPR045861">
    <property type="entry name" value="CorA_cytoplasmic_dom"/>
</dbReference>
<dbReference type="Gene3D" id="1.10.287.810">
    <property type="entry name" value="Mitochondrial import inner membrane translocase subunit tim13 like domains"/>
    <property type="match status" value="1"/>
</dbReference>
<evidence type="ECO:0000313" key="17">
    <source>
        <dbReference type="Proteomes" id="UP000249056"/>
    </source>
</evidence>
<evidence type="ECO:0000313" key="16">
    <source>
        <dbReference type="EMBL" id="RAL62301.1"/>
    </source>
</evidence>
<dbReference type="GO" id="GO:0010961">
    <property type="term" value="P:intracellular magnesium ion homeostasis"/>
    <property type="evidence" value="ECO:0007669"/>
    <property type="project" value="TreeGrafter"/>
</dbReference>
<proteinExistence type="inferred from homology"/>
<reference evidence="16 17" key="1">
    <citation type="submission" date="2018-06" db="EMBL/GenBank/DDBJ databases">
        <title>Genome Sequence of the Brown Rot Fungal Pathogen Monilinia fructigena.</title>
        <authorList>
            <person name="Landi L."/>
            <person name="De Miccolis Angelini R.M."/>
            <person name="Pollastro S."/>
            <person name="Abate D."/>
            <person name="Faretra F."/>
            <person name="Romanazzi G."/>
        </authorList>
    </citation>
    <scope>NUCLEOTIDE SEQUENCE [LARGE SCALE GENOMIC DNA]</scope>
    <source>
        <strain evidence="16 17">Mfrg269</strain>
    </source>
</reference>
<sequence length="809" mass="91233">MSEHEDTCLDTGYSTPVPELDDHRYQSQPIPRARSRSGTIDSLQVPSPLPPQSPDLARVNHTLSTIARDFEEAIIDEDSRGVSPMAVRLADRSRRGTAATADIRSLSPPSSVKAFADARRREREMSISDLNSGKVFAEARRHEDHNALHRTESCASHRSHRSHRTFRSRRYTNDNDAKSFAGSSKSAEEDVCFPLHASPTKDTLQINFDTLEDFIEDEESRSKTPVNHTQPRIFHDLRNNGAIPTIVTSEGTVVDIPSAPASTINEKLDLSSLEEITRPQQPHLDTNRFEYFSSHGVDSIYASEFGDLILEGEDIRTLFTLPQEQQGDGVWWLNMNNPTENEIRVICKAFGVHPLTIEDITAQETREKIELFPSYYFACFRSFSVVEIEDGQEYEPFNIYVIVFREGLLSFSFSPNPHSTHVRKRITMLKDYLALNSDWICYALIDDIVDSFAPIIHKIDNETDTIEDQVFIARTDDMHAFLRKIGMVRKNVMGLMKLLGGKADVLRGFTKRCNSNYSVTPHMDIGLYLGDIQDHVVTMMTSLGHSEKMLSRSHSNYLAQLSIDNITQGNNANKVLSKITFLASILVPLNLVCGMFGMNVSVPFRDVDNLIPFFSILAVLMAFTLAALAWARRYRRRHPRDPYDAEAENPRTNNPAKFLKLTEAPRSKPFKFQPNKAPPTSPQRTISIPHKHPTTTSGADQEKRTTERNEPNMDSSLQQTPDLSKLSDKDKQELQQFIVNETQKARIQQSVHSLTDVCWKKCVTGSIRSGKLEGAERSCTENCVERFLDSSMAVIEHLNRMRGGAGGSA</sequence>
<keyword evidence="6" id="KW-0496">Mitochondrion</keyword>
<dbReference type="GO" id="GO:0015031">
    <property type="term" value="P:protein transport"/>
    <property type="evidence" value="ECO:0007669"/>
    <property type="project" value="UniProtKB-KW"/>
</dbReference>
<dbReference type="CDD" id="cd12829">
    <property type="entry name" value="Alr1p-like"/>
    <property type="match status" value="1"/>
</dbReference>
<evidence type="ECO:0000256" key="7">
    <source>
        <dbReference type="ARBA" id="ARBA00022927"/>
    </source>
</evidence>
<evidence type="ECO:0000256" key="8">
    <source>
        <dbReference type="ARBA" id="ARBA00022989"/>
    </source>
</evidence>
<keyword evidence="17" id="KW-1185">Reference proteome</keyword>
<comment type="similarity">
    <text evidence="4">Belongs to the CorA metal ion transporter (MIT) (TC 1.A.35) family.</text>
</comment>
<dbReference type="FunFam" id="1.20.58.340:FF:000027">
    <property type="entry name" value="CorA family metal ion transporter (Eurofung)"/>
    <property type="match status" value="1"/>
</dbReference>
<evidence type="ECO:0000256" key="6">
    <source>
        <dbReference type="ARBA" id="ARBA00022792"/>
    </source>
</evidence>
<dbReference type="GO" id="GO:0015095">
    <property type="term" value="F:magnesium ion transmembrane transporter activity"/>
    <property type="evidence" value="ECO:0007669"/>
    <property type="project" value="InterPro"/>
</dbReference>
<dbReference type="Gene3D" id="1.20.58.340">
    <property type="entry name" value="Magnesium transport protein CorA, transmembrane region"/>
    <property type="match status" value="2"/>
</dbReference>
<evidence type="ECO:0000256" key="13">
    <source>
        <dbReference type="SAM" id="MobiDB-lite"/>
    </source>
</evidence>
<evidence type="ECO:0000256" key="4">
    <source>
        <dbReference type="ARBA" id="ARBA00009765"/>
    </source>
</evidence>
<feature type="region of interest" description="Disordered" evidence="13">
    <location>
        <begin position="1"/>
        <end position="53"/>
    </location>
</feature>
<dbReference type="Gene3D" id="3.30.460.20">
    <property type="entry name" value="CorA soluble domain-like"/>
    <property type="match status" value="1"/>
</dbReference>
<keyword evidence="8 14" id="KW-1133">Transmembrane helix</keyword>
<evidence type="ECO:0000256" key="5">
    <source>
        <dbReference type="ARBA" id="ARBA00022692"/>
    </source>
</evidence>
<feature type="domain" description="Tim10-like" evidence="15">
    <location>
        <begin position="736"/>
        <end position="799"/>
    </location>
</feature>
<keyword evidence="9" id="KW-0811">Translocation</keyword>
<name>A0A395IQ87_9HELO</name>
<keyword evidence="6" id="KW-0999">Mitochondrion inner membrane</keyword>
<evidence type="ECO:0000256" key="9">
    <source>
        <dbReference type="ARBA" id="ARBA00023010"/>
    </source>
</evidence>
<evidence type="ECO:0000256" key="1">
    <source>
        <dbReference type="ARBA" id="ARBA00004137"/>
    </source>
</evidence>
<evidence type="ECO:0000259" key="15">
    <source>
        <dbReference type="Pfam" id="PF02953"/>
    </source>
</evidence>
<keyword evidence="7" id="KW-0653">Protein transport</keyword>
<keyword evidence="12" id="KW-0143">Chaperone</keyword>
<dbReference type="SUPFAM" id="SSF143865">
    <property type="entry name" value="CorA soluble domain-like"/>
    <property type="match status" value="1"/>
</dbReference>
<gene>
    <name evidence="16" type="ORF">DID88_004867</name>
</gene>
<dbReference type="Proteomes" id="UP000249056">
    <property type="component" value="Unassembled WGS sequence"/>
</dbReference>
<dbReference type="Pfam" id="PF02953">
    <property type="entry name" value="zf-Tim10_DDP"/>
    <property type="match status" value="1"/>
</dbReference>
<feature type="compositionally biased region" description="Basic residues" evidence="13">
    <location>
        <begin position="157"/>
        <end position="167"/>
    </location>
</feature>
<keyword evidence="7" id="KW-0813">Transport</keyword>
<keyword evidence="10 14" id="KW-0472">Membrane</keyword>
<evidence type="ECO:0000256" key="2">
    <source>
        <dbReference type="ARBA" id="ARBA00004141"/>
    </source>
</evidence>
<evidence type="ECO:0000256" key="11">
    <source>
        <dbReference type="ARBA" id="ARBA00023157"/>
    </source>
</evidence>
<feature type="transmembrane region" description="Helical" evidence="14">
    <location>
        <begin position="579"/>
        <end position="598"/>
    </location>
</feature>
<feature type="compositionally biased region" description="Basic and acidic residues" evidence="13">
    <location>
        <begin position="700"/>
        <end position="711"/>
    </location>
</feature>
<keyword evidence="5 14" id="KW-0812">Transmembrane</keyword>
<dbReference type="InterPro" id="IPR002523">
    <property type="entry name" value="MgTranspt_CorA/ZnTranspt_ZntB"/>
</dbReference>
<evidence type="ECO:0000256" key="12">
    <source>
        <dbReference type="ARBA" id="ARBA00023186"/>
    </source>
</evidence>
<dbReference type="FunFam" id="3.30.460.20:FF:000020">
    <property type="entry name" value="Chromosome 1, whole genome shotgun sequence"/>
    <property type="match status" value="1"/>
</dbReference>
<dbReference type="InterPro" id="IPR044089">
    <property type="entry name" value="Alr1-like"/>
</dbReference>
<dbReference type="Pfam" id="PF01544">
    <property type="entry name" value="CorA"/>
    <property type="match status" value="1"/>
</dbReference>
<evidence type="ECO:0000256" key="10">
    <source>
        <dbReference type="ARBA" id="ARBA00023136"/>
    </source>
</evidence>
<dbReference type="PANTHER" id="PTHR21535">
    <property type="entry name" value="MAGNESIUM AND COBALT TRANSPORT PROTEIN/MITOCHONDRIAL IMPORT INNER MEMBRANE TRANSLOCASE SUBUNIT TIM8"/>
    <property type="match status" value="1"/>
</dbReference>
<feature type="transmembrane region" description="Helical" evidence="14">
    <location>
        <begin position="610"/>
        <end position="631"/>
    </location>
</feature>
<feature type="region of interest" description="Disordered" evidence="13">
    <location>
        <begin position="91"/>
        <end position="114"/>
    </location>
</feature>
<dbReference type="SUPFAM" id="SSF144122">
    <property type="entry name" value="Tim10-like"/>
    <property type="match status" value="1"/>
</dbReference>